<dbReference type="EMBL" id="UZAN01045369">
    <property type="protein sequence ID" value="VDP82526.1"/>
    <property type="molecule type" value="Genomic_DNA"/>
</dbReference>
<dbReference type="AlphaFoldDB" id="A0A183AM12"/>
<accession>A0A183AM12</accession>
<feature type="compositionally biased region" description="Polar residues" evidence="1">
    <location>
        <begin position="133"/>
        <end position="142"/>
    </location>
</feature>
<dbReference type="Proteomes" id="UP000272942">
    <property type="component" value="Unassembled WGS sequence"/>
</dbReference>
<sequence length="240" mass="25910">MPAVPLRRHSIPKKRILSGLSCAKATNGDASEFKTPVATIIDHGSYDPRVVLKRAYPPSSSNTSPSESSHAEPKITLMRGISADRGSSVAECVSLASVAQTNASCSSRTSLDAPSLLSISRKPRLDRSEASLPLTSRSNSNVRRLPAYREKSKRSASSNIAIKENNLASTCLADASSVKSTDNLPRVTHGVNSDSLESVLKAATRVHNTRRSLKREVFVDMVCFEFSCLTFCLTRLTDST</sequence>
<feature type="region of interest" description="Disordered" evidence="1">
    <location>
        <begin position="128"/>
        <end position="156"/>
    </location>
</feature>
<proteinExistence type="predicted"/>
<evidence type="ECO:0000313" key="4">
    <source>
        <dbReference type="WBParaSite" id="ECPE_0000801801-mRNA-1"/>
    </source>
</evidence>
<protein>
    <submittedName>
        <fullName evidence="2 4">Uncharacterized protein</fullName>
    </submittedName>
</protein>
<evidence type="ECO:0000313" key="3">
    <source>
        <dbReference type="Proteomes" id="UP000272942"/>
    </source>
</evidence>
<evidence type="ECO:0000313" key="2">
    <source>
        <dbReference type="EMBL" id="VDP82526.1"/>
    </source>
</evidence>
<gene>
    <name evidence="2" type="ORF">ECPE_LOCUS7997</name>
</gene>
<organism evidence="4">
    <name type="scientific">Echinostoma caproni</name>
    <dbReference type="NCBI Taxonomy" id="27848"/>
    <lineage>
        <taxon>Eukaryota</taxon>
        <taxon>Metazoa</taxon>
        <taxon>Spiralia</taxon>
        <taxon>Lophotrochozoa</taxon>
        <taxon>Platyhelminthes</taxon>
        <taxon>Trematoda</taxon>
        <taxon>Digenea</taxon>
        <taxon>Plagiorchiida</taxon>
        <taxon>Echinostomata</taxon>
        <taxon>Echinostomatoidea</taxon>
        <taxon>Echinostomatidae</taxon>
        <taxon>Echinostoma</taxon>
    </lineage>
</organism>
<evidence type="ECO:0000256" key="1">
    <source>
        <dbReference type="SAM" id="MobiDB-lite"/>
    </source>
</evidence>
<reference evidence="2 3" key="2">
    <citation type="submission" date="2018-11" db="EMBL/GenBank/DDBJ databases">
        <authorList>
            <consortium name="Pathogen Informatics"/>
        </authorList>
    </citation>
    <scope>NUCLEOTIDE SEQUENCE [LARGE SCALE GENOMIC DNA]</scope>
    <source>
        <strain evidence="2 3">Egypt</strain>
    </source>
</reference>
<keyword evidence="3" id="KW-1185">Reference proteome</keyword>
<name>A0A183AM12_9TREM</name>
<reference evidence="4" key="1">
    <citation type="submission" date="2016-06" db="UniProtKB">
        <authorList>
            <consortium name="WormBaseParasite"/>
        </authorList>
    </citation>
    <scope>IDENTIFICATION</scope>
</reference>
<dbReference type="WBParaSite" id="ECPE_0000801801-mRNA-1">
    <property type="protein sequence ID" value="ECPE_0000801801-mRNA-1"/>
    <property type="gene ID" value="ECPE_0000801801"/>
</dbReference>